<dbReference type="AlphaFoldDB" id="A0AAW5PD32"/>
<comment type="caution">
    <text evidence="1">The sequence shown here is derived from an EMBL/GenBank/DDBJ whole genome shotgun (WGS) entry which is preliminary data.</text>
</comment>
<dbReference type="EMBL" id="JANUEK010000001">
    <property type="protein sequence ID" value="MCS4278363.1"/>
    <property type="molecule type" value="Genomic_DNA"/>
</dbReference>
<dbReference type="Proteomes" id="UP001320691">
    <property type="component" value="Unassembled WGS sequence"/>
</dbReference>
<reference evidence="1" key="1">
    <citation type="submission" date="2022-08" db="EMBL/GenBank/DDBJ databases">
        <title>Genomic analyses of the natural microbiome of Caenorhabditis elegans.</title>
        <authorList>
            <person name="Samuel B."/>
        </authorList>
    </citation>
    <scope>NUCLEOTIDE SEQUENCE</scope>
    <source>
        <strain evidence="1">BIGb0277</strain>
    </source>
</reference>
<gene>
    <name evidence="1" type="ORF">M2412_000324</name>
</gene>
<evidence type="ECO:0008006" key="3">
    <source>
        <dbReference type="Google" id="ProtNLM"/>
    </source>
</evidence>
<evidence type="ECO:0000313" key="2">
    <source>
        <dbReference type="Proteomes" id="UP001320691"/>
    </source>
</evidence>
<proteinExistence type="predicted"/>
<evidence type="ECO:0000313" key="1">
    <source>
        <dbReference type="EMBL" id="MCS4278363.1"/>
    </source>
</evidence>
<name>A0AAW5PD32_9GAMM</name>
<sequence>MQLRTVWLFGTLTTLGLAVHLPGQAEGLVECNNCASPEQVALASGPGLTVVVDFEQGALHGFEVTQATGEAGGQAIPIQIPPSIEAAFLRNVAAVMDAEQAERDAQRLRQPPPEKKK</sequence>
<dbReference type="RefSeq" id="WP_259259120.1">
    <property type="nucleotide sequence ID" value="NZ_JANUEK010000001.1"/>
</dbReference>
<protein>
    <recommendedName>
        <fullName evidence="3">Secreted protein</fullName>
    </recommendedName>
</protein>
<organism evidence="1 2">
    <name type="scientific">Stenotrophomonas rhizophila</name>
    <dbReference type="NCBI Taxonomy" id="216778"/>
    <lineage>
        <taxon>Bacteria</taxon>
        <taxon>Pseudomonadati</taxon>
        <taxon>Pseudomonadota</taxon>
        <taxon>Gammaproteobacteria</taxon>
        <taxon>Lysobacterales</taxon>
        <taxon>Lysobacteraceae</taxon>
        <taxon>Stenotrophomonas</taxon>
    </lineage>
</organism>
<accession>A0AAW5PD32</accession>